<protein>
    <submittedName>
        <fullName evidence="5">Acyltransferase</fullName>
    </submittedName>
</protein>
<evidence type="ECO:0000259" key="4">
    <source>
        <dbReference type="Pfam" id="PF19040"/>
    </source>
</evidence>
<feature type="transmembrane region" description="Helical" evidence="2">
    <location>
        <begin position="422"/>
        <end position="443"/>
    </location>
</feature>
<feature type="domain" description="Acyltransferase 3" evidence="3">
    <location>
        <begin position="109"/>
        <end position="440"/>
    </location>
</feature>
<reference evidence="5 6" key="1">
    <citation type="journal article" date="2008" name="J. Bacteriol.">
        <title>Genome of the actinomycete plant pathogen Clavibacter michiganensis subsp. sepedonicus suggests recent niche adaptation.</title>
        <authorList>
            <person name="Bentley S.D."/>
            <person name="Corton C."/>
            <person name="Brown S.E."/>
            <person name="Barron A."/>
            <person name="Clark L."/>
            <person name="Doggett J."/>
            <person name="Harris B."/>
            <person name="Ormond D."/>
            <person name="Quail M.A."/>
            <person name="May G."/>
            <person name="Francis D."/>
            <person name="Knudson D."/>
            <person name="Parkhill J."/>
            <person name="Ishimaru C.A."/>
        </authorList>
    </citation>
    <scope>NUCLEOTIDE SEQUENCE [LARGE SCALE GENOMIC DNA]</scope>
    <source>
        <strain evidence="6">ATCC 33113 / DSM 20744 / JCM 9667 / LMG 2889 / ICMP 2535 / C-1</strain>
    </source>
</reference>
<dbReference type="HOGENOM" id="CLU_005679_10_1_11"/>
<sequence>MVPRPATASRDHGTERTPRTGVRRRHSTTPCGPPRRCPLDYHGYRNHPGRGGPEGDRRPPPATRRRGASARVGPAATREDLMTSTRPTRTSRSTTVAPEGSSTKSFRGDIQGLRALAVISVILDHLLAWPSGGFLGVDVFFVISGFIITSLLLRQHDKLGRISFADFYRKRVKRILPASTAVLLVTVLASWMVFLSGRASAIAWDSVAAFFFVANWRFAATDTDYWAADSAVSPVQHYWSLGVEEQFYVVWPILLTLGLALSLRFRGPGRYRGILTAILLIVTIGSFAWAMADTAGNAAIAYFSTLSRAWELGIGALLAVATPLLRRIPDAARPVIAWAGLAVIAYGLFALSSASPIPAPGSAIPVVGAALVIAGGTGGAQRFLWPLTNPVSRYLGDISYSLYLWHFPVIVILAAVADTADLGYPVIVLVLTLGLSVLSYHGLEDPIRRSHWLEPGAAARRKKRRARRRPGLGASTGTKVAALGTAALLTVTFISLAVVRQQEIQEASRLAPGPAASGEEDPTDPAVLAAGDLGALQGQIRDALAATSWPALDPAIDGLEKSAVPVEDGQGCGRTDVDNPRSCSFGDSRKPTIMVLGDSTSITLLPTVRAMFEATHHIRGLTFAGCAVMDVEWDFPDASTKSGCLDFRTQAIAAIQEEKPEILFVSNSYGQILKLASKATGDDAVAEWSEGVQSTVGQVRDSVGKVVLVSSPPTGQPLETCATKVSTPADCQASIPGAWKVGDRAQQDAATALGIAYLDTSSLFCWEETCPSFVGSTPTKRDSVHTTPQYAAVITPAFRQMLDEALAGVPA</sequence>
<dbReference type="InterPro" id="IPR050879">
    <property type="entry name" value="Acyltransferase_3"/>
</dbReference>
<evidence type="ECO:0000259" key="3">
    <source>
        <dbReference type="Pfam" id="PF01757"/>
    </source>
</evidence>
<evidence type="ECO:0000256" key="2">
    <source>
        <dbReference type="SAM" id="Phobius"/>
    </source>
</evidence>
<feature type="transmembrane region" description="Helical" evidence="2">
    <location>
        <begin position="175"/>
        <end position="194"/>
    </location>
</feature>
<keyword evidence="2" id="KW-0472">Membrane</keyword>
<dbReference type="STRING" id="31964.CMS1579"/>
<feature type="transmembrane region" description="Helical" evidence="2">
    <location>
        <begin position="277"/>
        <end position="303"/>
    </location>
</feature>
<feature type="compositionally biased region" description="Basic and acidic residues" evidence="1">
    <location>
        <begin position="9"/>
        <end position="18"/>
    </location>
</feature>
<organism evidence="5 6">
    <name type="scientific">Clavibacter sepedonicus</name>
    <name type="common">Clavibacter michiganensis subsp. sepedonicus</name>
    <dbReference type="NCBI Taxonomy" id="31964"/>
    <lineage>
        <taxon>Bacteria</taxon>
        <taxon>Bacillati</taxon>
        <taxon>Actinomycetota</taxon>
        <taxon>Actinomycetes</taxon>
        <taxon>Micrococcales</taxon>
        <taxon>Microbacteriaceae</taxon>
        <taxon>Clavibacter</taxon>
    </lineage>
</organism>
<feature type="transmembrane region" description="Helical" evidence="2">
    <location>
        <begin position="363"/>
        <end position="385"/>
    </location>
</feature>
<evidence type="ECO:0000313" key="6">
    <source>
        <dbReference type="Proteomes" id="UP000001318"/>
    </source>
</evidence>
<feature type="region of interest" description="Disordered" evidence="1">
    <location>
        <begin position="1"/>
        <end position="104"/>
    </location>
</feature>
<feature type="compositionally biased region" description="Low complexity" evidence="1">
    <location>
        <begin position="83"/>
        <end position="95"/>
    </location>
</feature>
<feature type="domain" description="SGNH" evidence="4">
    <location>
        <begin position="579"/>
        <end position="800"/>
    </location>
</feature>
<feature type="transmembrane region" description="Helical" evidence="2">
    <location>
        <begin position="397"/>
        <end position="416"/>
    </location>
</feature>
<feature type="transmembrane region" description="Helical" evidence="2">
    <location>
        <begin position="309"/>
        <end position="328"/>
    </location>
</feature>
<dbReference type="GO" id="GO:0016747">
    <property type="term" value="F:acyltransferase activity, transferring groups other than amino-acyl groups"/>
    <property type="evidence" value="ECO:0007669"/>
    <property type="project" value="InterPro"/>
</dbReference>
<keyword evidence="6" id="KW-1185">Reference proteome</keyword>
<name>B0RBE9_CLASE</name>
<feature type="transmembrane region" description="Helical" evidence="2">
    <location>
        <begin position="247"/>
        <end position="265"/>
    </location>
</feature>
<dbReference type="EMBL" id="AM849034">
    <property type="protein sequence ID" value="CAQ01690.1"/>
    <property type="molecule type" value="Genomic_DNA"/>
</dbReference>
<dbReference type="GO" id="GO:0009103">
    <property type="term" value="P:lipopolysaccharide biosynthetic process"/>
    <property type="evidence" value="ECO:0007669"/>
    <property type="project" value="TreeGrafter"/>
</dbReference>
<dbReference type="SUPFAM" id="SSF52266">
    <property type="entry name" value="SGNH hydrolase"/>
    <property type="match status" value="1"/>
</dbReference>
<feature type="transmembrane region" description="Helical" evidence="2">
    <location>
        <begin position="335"/>
        <end position="357"/>
    </location>
</feature>
<dbReference type="Proteomes" id="UP000001318">
    <property type="component" value="Chromosome"/>
</dbReference>
<dbReference type="PANTHER" id="PTHR23028:SF53">
    <property type="entry name" value="ACYL_TRANSF_3 DOMAIN-CONTAINING PROTEIN"/>
    <property type="match status" value="1"/>
</dbReference>
<keyword evidence="2" id="KW-0812">Transmembrane</keyword>
<keyword evidence="5" id="KW-0012">Acyltransferase</keyword>
<evidence type="ECO:0000313" key="5">
    <source>
        <dbReference type="EMBL" id="CAQ01690.1"/>
    </source>
</evidence>
<dbReference type="InterPro" id="IPR043968">
    <property type="entry name" value="SGNH"/>
</dbReference>
<gene>
    <name evidence="5" type="ordered locus">CMS1579</name>
</gene>
<keyword evidence="5" id="KW-0808">Transferase</keyword>
<dbReference type="InterPro" id="IPR002656">
    <property type="entry name" value="Acyl_transf_3_dom"/>
</dbReference>
<dbReference type="AlphaFoldDB" id="B0RBE9"/>
<dbReference type="PANTHER" id="PTHR23028">
    <property type="entry name" value="ACETYLTRANSFERASE"/>
    <property type="match status" value="1"/>
</dbReference>
<feature type="transmembrane region" description="Helical" evidence="2">
    <location>
        <begin position="471"/>
        <end position="499"/>
    </location>
</feature>
<dbReference type="Pfam" id="PF19040">
    <property type="entry name" value="SGNH"/>
    <property type="match status" value="1"/>
</dbReference>
<dbReference type="GO" id="GO:0016020">
    <property type="term" value="C:membrane"/>
    <property type="evidence" value="ECO:0007669"/>
    <property type="project" value="TreeGrafter"/>
</dbReference>
<feature type="transmembrane region" description="Helical" evidence="2">
    <location>
        <begin position="135"/>
        <end position="154"/>
    </location>
</feature>
<dbReference type="KEGG" id="cms:CMS1579"/>
<accession>B0RBE9</accession>
<keyword evidence="2" id="KW-1133">Transmembrane helix</keyword>
<evidence type="ECO:0000256" key="1">
    <source>
        <dbReference type="SAM" id="MobiDB-lite"/>
    </source>
</evidence>
<dbReference type="eggNOG" id="COG1835">
    <property type="taxonomic scope" value="Bacteria"/>
</dbReference>
<dbReference type="Pfam" id="PF01757">
    <property type="entry name" value="Acyl_transf_3"/>
    <property type="match status" value="1"/>
</dbReference>
<proteinExistence type="predicted"/>